<protein>
    <submittedName>
        <fullName evidence="2">Uncharacterized protein</fullName>
    </submittedName>
</protein>
<organism evidence="2">
    <name type="scientific">Escherichia coli</name>
    <dbReference type="NCBI Taxonomy" id="562"/>
    <lineage>
        <taxon>Bacteria</taxon>
        <taxon>Pseudomonadati</taxon>
        <taxon>Pseudomonadota</taxon>
        <taxon>Gammaproteobacteria</taxon>
        <taxon>Enterobacterales</taxon>
        <taxon>Enterobacteriaceae</taxon>
        <taxon>Escherichia</taxon>
    </lineage>
</organism>
<dbReference type="AlphaFoldDB" id="A0AAI9MFF9"/>
<dbReference type="RefSeq" id="WP_000807830.1">
    <property type="nucleotide sequence ID" value="NZ_BFMH01000652.1"/>
</dbReference>
<feature type="transmembrane region" description="Helical" evidence="1">
    <location>
        <begin position="32"/>
        <end position="51"/>
    </location>
</feature>
<accession>A0AAI9MFF9</accession>
<keyword evidence="1" id="KW-0472">Membrane</keyword>
<feature type="transmembrane region" description="Helical" evidence="1">
    <location>
        <begin position="57"/>
        <end position="74"/>
    </location>
</feature>
<evidence type="ECO:0000313" key="2">
    <source>
        <dbReference type="EMBL" id="EMM0028543.1"/>
    </source>
</evidence>
<keyword evidence="1" id="KW-0812">Transmembrane</keyword>
<proteinExistence type="predicted"/>
<evidence type="ECO:0000313" key="3">
    <source>
        <dbReference type="EMBL" id="MDW9353725.1"/>
    </source>
</evidence>
<dbReference type="EMBL" id="JAWPMK010000007">
    <property type="protein sequence ID" value="MDW9353725.1"/>
    <property type="molecule type" value="Genomic_DNA"/>
</dbReference>
<comment type="caution">
    <text evidence="2">The sequence shown here is derived from an EMBL/GenBank/DDBJ whole genome shotgun (WGS) entry which is preliminary data.</text>
</comment>
<sequence length="110" mass="12510">MAEIKGKITNPALVNAKVFYNRRTKLGIPTEVFLILMFLNVFAVVLCVMYFSTFSVISLILFVLVSVVPMKFVFHGDPDAHKAWIYGYLSPSRLNNTHAVKRRITFIDAI</sequence>
<keyword evidence="1" id="KW-1133">Transmembrane helix</keyword>
<reference evidence="2" key="2">
    <citation type="submission" date="2024-02" db="EMBL/GenBank/DDBJ databases">
        <authorList>
            <consortium name="Clinical and Environmental Microbiology Branch: Whole genome sequencing antimicrobial resistance pathogens in the healthcare setting"/>
        </authorList>
    </citation>
    <scope>NUCLEOTIDE SEQUENCE</scope>
    <source>
        <strain evidence="2">2023CK-00345</strain>
    </source>
</reference>
<name>A0AAI9MFF9_ECOLX</name>
<dbReference type="EMBL" id="ABLFQU030000090">
    <property type="protein sequence ID" value="EMM0028543.1"/>
    <property type="molecule type" value="Genomic_DNA"/>
</dbReference>
<evidence type="ECO:0000256" key="1">
    <source>
        <dbReference type="SAM" id="Phobius"/>
    </source>
</evidence>
<gene>
    <name evidence="2" type="ORF">P6223_005232</name>
    <name evidence="3" type="ORF">R8G00_30435</name>
</gene>
<dbReference type="Proteomes" id="UP001271591">
    <property type="component" value="Unassembled WGS sequence"/>
</dbReference>
<reference evidence="3" key="1">
    <citation type="submission" date="2023-10" db="EMBL/GenBank/DDBJ databases">
        <title>Draft Genome Sequence of a Shiga toxin-producing Escherichia coli strain from deer meat showing an IS-element integration in the B-subunit of the Shiga toxin Stx2b gene.</title>
        <authorList>
            <person name="Projahn M."/>
            <person name="Borowiak M."/>
        </authorList>
    </citation>
    <scope>NUCLEOTIDE SEQUENCE</scope>
    <source>
        <strain evidence="3">BfR-EC-18960</strain>
    </source>
</reference>